<dbReference type="GO" id="GO:0005576">
    <property type="term" value="C:extracellular region"/>
    <property type="evidence" value="ECO:0007669"/>
    <property type="project" value="InterPro"/>
</dbReference>
<dbReference type="InterPro" id="IPR036508">
    <property type="entry name" value="Chitin-bd_dom_sf"/>
</dbReference>
<keyword evidence="4" id="KW-1185">Reference proteome</keyword>
<organism evidence="3 4">
    <name type="scientific">Daphnia galeata</name>
    <dbReference type="NCBI Taxonomy" id="27404"/>
    <lineage>
        <taxon>Eukaryota</taxon>
        <taxon>Metazoa</taxon>
        <taxon>Ecdysozoa</taxon>
        <taxon>Arthropoda</taxon>
        <taxon>Crustacea</taxon>
        <taxon>Branchiopoda</taxon>
        <taxon>Diplostraca</taxon>
        <taxon>Cladocera</taxon>
        <taxon>Anomopoda</taxon>
        <taxon>Daphniidae</taxon>
        <taxon>Daphnia</taxon>
    </lineage>
</organism>
<dbReference type="InterPro" id="IPR002557">
    <property type="entry name" value="Chitin-bd_dom"/>
</dbReference>
<gene>
    <name evidence="3" type="ORF">DGAL_LOCUS14172</name>
</gene>
<feature type="chain" id="PRO_5035184132" description="Chitin-binding type-2 domain-containing protein" evidence="1">
    <location>
        <begin position="21"/>
        <end position="104"/>
    </location>
</feature>
<dbReference type="SUPFAM" id="SSF57625">
    <property type="entry name" value="Invertebrate chitin-binding proteins"/>
    <property type="match status" value="1"/>
</dbReference>
<name>A0A8J2RW86_9CRUS</name>
<comment type="caution">
    <text evidence="3">The sequence shown here is derived from an EMBL/GenBank/DDBJ whole genome shotgun (WGS) entry which is preliminary data.</text>
</comment>
<evidence type="ECO:0000313" key="4">
    <source>
        <dbReference type="Proteomes" id="UP000789390"/>
    </source>
</evidence>
<dbReference type="Pfam" id="PF01607">
    <property type="entry name" value="CBM_14"/>
    <property type="match status" value="1"/>
</dbReference>
<dbReference type="OrthoDB" id="6346061at2759"/>
<evidence type="ECO:0000256" key="1">
    <source>
        <dbReference type="SAM" id="SignalP"/>
    </source>
</evidence>
<dbReference type="PROSITE" id="PS51257">
    <property type="entry name" value="PROKAR_LIPOPROTEIN"/>
    <property type="match status" value="1"/>
</dbReference>
<dbReference type="AlphaFoldDB" id="A0A8J2RW86"/>
<reference evidence="3" key="1">
    <citation type="submission" date="2021-11" db="EMBL/GenBank/DDBJ databases">
        <authorList>
            <person name="Schell T."/>
        </authorList>
    </citation>
    <scope>NUCLEOTIDE SEQUENCE</scope>
    <source>
        <strain evidence="3">M5</strain>
    </source>
</reference>
<accession>A0A8J2RW86</accession>
<feature type="signal peptide" evidence="1">
    <location>
        <begin position="1"/>
        <end position="20"/>
    </location>
</feature>
<feature type="domain" description="Chitin-binding type-2" evidence="2">
    <location>
        <begin position="37"/>
        <end position="93"/>
    </location>
</feature>
<keyword evidence="1" id="KW-0732">Signal</keyword>
<dbReference type="Proteomes" id="UP000789390">
    <property type="component" value="Unassembled WGS sequence"/>
</dbReference>
<evidence type="ECO:0000259" key="2">
    <source>
        <dbReference type="Pfam" id="PF01607"/>
    </source>
</evidence>
<dbReference type="GO" id="GO:0008061">
    <property type="term" value="F:chitin binding"/>
    <property type="evidence" value="ECO:0007669"/>
    <property type="project" value="InterPro"/>
</dbReference>
<evidence type="ECO:0000313" key="3">
    <source>
        <dbReference type="EMBL" id="CAH0110602.1"/>
    </source>
</evidence>
<sequence length="104" mass="11634">MKTLALSVVLLVGVAQSCFAAVIDPRGHAGEPPVFDCKNKVGYFADLWKNCEVYYQCQEDGTKVTYGCPWENNGKPHQTYFNEAIAECVHDYQCPYPEPINPSN</sequence>
<dbReference type="EMBL" id="CAKKLH010000303">
    <property type="protein sequence ID" value="CAH0110602.1"/>
    <property type="molecule type" value="Genomic_DNA"/>
</dbReference>
<proteinExistence type="predicted"/>
<protein>
    <recommendedName>
        <fullName evidence="2">Chitin-binding type-2 domain-containing protein</fullName>
    </recommendedName>
</protein>